<dbReference type="Proteomes" id="UP000029846">
    <property type="component" value="Unassembled WGS sequence"/>
</dbReference>
<dbReference type="AlphaFoldDB" id="A0A099F0K6"/>
<name>A0A099F0K6_9RHOB</name>
<sequence>MDDFLPIDKFTSTKNKDHGRELIEAFASELANAASTDRIMAERLRDEITDHLTEAAAESEAYDDSESRARDAISRFGSVAEIASDYRTVVIETRSRSLRWVVILAIFVVFAVMRMRGFILEPGWRDDVVSTIWGTVMMGVDRYGFAIASMIVSLNLLIERREAARLRNAAPDTPQPLTGSRFLMLVVPAVLILSSALAGIGSLFYSHTVGTAFIAPLALPQSIVAAALLTICVAIVMSLLKLTHAYLNIRALTSG</sequence>
<evidence type="ECO:0000313" key="2">
    <source>
        <dbReference type="EMBL" id="KGJ03783.1"/>
    </source>
</evidence>
<keyword evidence="1" id="KW-0472">Membrane</keyword>
<protein>
    <submittedName>
        <fullName evidence="2">Uncharacterized protein</fullName>
    </submittedName>
</protein>
<evidence type="ECO:0000313" key="4">
    <source>
        <dbReference type="Proteomes" id="UP000029846"/>
    </source>
</evidence>
<reference evidence="2 4" key="2">
    <citation type="submission" date="2014-10" db="EMBL/GenBank/DDBJ databases">
        <title>Paracoccus sanguinis sp. nov., isolated from clinical specimens of New York State patients.</title>
        <authorList>
            <person name="Mingle L.A."/>
            <person name="Cole J.A."/>
            <person name="Lapierre P."/>
            <person name="Musser K.A."/>
        </authorList>
    </citation>
    <scope>NUCLEOTIDE SEQUENCE [LARGE SCALE GENOMIC DNA]</scope>
    <source>
        <strain evidence="2 4">JCM 14014</strain>
    </source>
</reference>
<evidence type="ECO:0000313" key="3">
    <source>
        <dbReference type="EMBL" id="SFA56847.1"/>
    </source>
</evidence>
<gene>
    <name evidence="2" type="ORF">IT41_12650</name>
    <name evidence="3" type="ORF">SAMN04487972_11613</name>
</gene>
<keyword evidence="1" id="KW-0812">Transmembrane</keyword>
<feature type="transmembrane region" description="Helical" evidence="1">
    <location>
        <begin position="182"/>
        <end position="205"/>
    </location>
</feature>
<evidence type="ECO:0000256" key="1">
    <source>
        <dbReference type="SAM" id="Phobius"/>
    </source>
</evidence>
<dbReference type="EMBL" id="JRKN01000017">
    <property type="protein sequence ID" value="KGJ03783.1"/>
    <property type="molecule type" value="Genomic_DNA"/>
</dbReference>
<feature type="transmembrane region" description="Helical" evidence="1">
    <location>
        <begin position="100"/>
        <end position="120"/>
    </location>
</feature>
<organism evidence="2 4">
    <name type="scientific">Paracoccus halophilus</name>
    <dbReference type="NCBI Taxonomy" id="376733"/>
    <lineage>
        <taxon>Bacteria</taxon>
        <taxon>Pseudomonadati</taxon>
        <taxon>Pseudomonadota</taxon>
        <taxon>Alphaproteobacteria</taxon>
        <taxon>Rhodobacterales</taxon>
        <taxon>Paracoccaceae</taxon>
        <taxon>Paracoccus</taxon>
    </lineage>
</organism>
<accession>A0A099F0K6</accession>
<feature type="transmembrane region" description="Helical" evidence="1">
    <location>
        <begin position="140"/>
        <end position="158"/>
    </location>
</feature>
<dbReference type="Proteomes" id="UP000182312">
    <property type="component" value="Unassembled WGS sequence"/>
</dbReference>
<dbReference type="eggNOG" id="ENOG503148P">
    <property type="taxonomic scope" value="Bacteria"/>
</dbReference>
<keyword evidence="4" id="KW-1185">Reference proteome</keyword>
<reference evidence="3 5" key="3">
    <citation type="submission" date="2016-10" db="EMBL/GenBank/DDBJ databases">
        <authorList>
            <person name="de Groot N.N."/>
        </authorList>
    </citation>
    <scope>NUCLEOTIDE SEQUENCE [LARGE SCALE GENOMIC DNA]</scope>
    <source>
        <strain evidence="3 5">CGMCC 1.6117</strain>
    </source>
</reference>
<evidence type="ECO:0000313" key="5">
    <source>
        <dbReference type="Proteomes" id="UP000182312"/>
    </source>
</evidence>
<proteinExistence type="predicted"/>
<dbReference type="STRING" id="376733.SAMN04487972_11613"/>
<dbReference type="RefSeq" id="WP_036741753.1">
    <property type="nucleotide sequence ID" value="NZ_FOJO01000016.1"/>
</dbReference>
<feature type="transmembrane region" description="Helical" evidence="1">
    <location>
        <begin position="217"/>
        <end position="240"/>
    </location>
</feature>
<reference evidence="2 4" key="1">
    <citation type="submission" date="2014-09" db="EMBL/GenBank/DDBJ databases">
        <authorList>
            <person name="McGinnis J.M."/>
            <person name="Wolfgang W.J."/>
        </authorList>
    </citation>
    <scope>NUCLEOTIDE SEQUENCE [LARGE SCALE GENOMIC DNA]</scope>
    <source>
        <strain evidence="2 4">JCM 14014</strain>
    </source>
</reference>
<dbReference type="EMBL" id="FOJO01000016">
    <property type="protein sequence ID" value="SFA56847.1"/>
    <property type="molecule type" value="Genomic_DNA"/>
</dbReference>
<keyword evidence="1" id="KW-1133">Transmembrane helix</keyword>